<protein>
    <submittedName>
        <fullName evidence="3">Uncharacterized protein</fullName>
    </submittedName>
</protein>
<dbReference type="VEuPathDB" id="FungiDB:BO97DRAFT_153029"/>
<keyword evidence="2" id="KW-0812">Transmembrane</keyword>
<name>A0A395HUV3_ASPHC</name>
<feature type="region of interest" description="Disordered" evidence="1">
    <location>
        <begin position="1"/>
        <end position="32"/>
    </location>
</feature>
<sequence>MAPRCNPVHKRRRLSLPKPSQTLVPGQPCNHPIQAAPPRLIPVRVSTEHHEGEDGTSMQVAGRSCLPSLNERVCKTHWALLTMHMFLVMCLASLFESSY</sequence>
<gene>
    <name evidence="3" type="ORF">BO97DRAFT_153029</name>
</gene>
<keyword evidence="4" id="KW-1185">Reference proteome</keyword>
<evidence type="ECO:0000313" key="4">
    <source>
        <dbReference type="Proteomes" id="UP000248961"/>
    </source>
</evidence>
<accession>A0A395HUV3</accession>
<proteinExistence type="predicted"/>
<evidence type="ECO:0000313" key="3">
    <source>
        <dbReference type="EMBL" id="RAL10004.1"/>
    </source>
</evidence>
<dbReference type="Proteomes" id="UP000248961">
    <property type="component" value="Unassembled WGS sequence"/>
</dbReference>
<dbReference type="EMBL" id="KZ824299">
    <property type="protein sequence ID" value="RAL10004.1"/>
    <property type="molecule type" value="Genomic_DNA"/>
</dbReference>
<evidence type="ECO:0000256" key="2">
    <source>
        <dbReference type="SAM" id="Phobius"/>
    </source>
</evidence>
<keyword evidence="2" id="KW-0472">Membrane</keyword>
<evidence type="ECO:0000256" key="1">
    <source>
        <dbReference type="SAM" id="MobiDB-lite"/>
    </source>
</evidence>
<dbReference type="RefSeq" id="XP_025549158.1">
    <property type="nucleotide sequence ID" value="XM_025690180.1"/>
</dbReference>
<keyword evidence="2" id="KW-1133">Transmembrane helix</keyword>
<feature type="transmembrane region" description="Helical" evidence="2">
    <location>
        <begin position="78"/>
        <end position="95"/>
    </location>
</feature>
<dbReference type="GeneID" id="37194469"/>
<organism evidence="3 4">
    <name type="scientific">Aspergillus homomorphus (strain CBS 101889)</name>
    <dbReference type="NCBI Taxonomy" id="1450537"/>
    <lineage>
        <taxon>Eukaryota</taxon>
        <taxon>Fungi</taxon>
        <taxon>Dikarya</taxon>
        <taxon>Ascomycota</taxon>
        <taxon>Pezizomycotina</taxon>
        <taxon>Eurotiomycetes</taxon>
        <taxon>Eurotiomycetidae</taxon>
        <taxon>Eurotiales</taxon>
        <taxon>Aspergillaceae</taxon>
        <taxon>Aspergillus</taxon>
        <taxon>Aspergillus subgen. Circumdati</taxon>
    </lineage>
</organism>
<reference evidence="3 4" key="1">
    <citation type="submission" date="2018-02" db="EMBL/GenBank/DDBJ databases">
        <title>The genomes of Aspergillus section Nigri reveals drivers in fungal speciation.</title>
        <authorList>
            <consortium name="DOE Joint Genome Institute"/>
            <person name="Vesth T.C."/>
            <person name="Nybo J."/>
            <person name="Theobald S."/>
            <person name="Brandl J."/>
            <person name="Frisvad J.C."/>
            <person name="Nielsen K.F."/>
            <person name="Lyhne E.K."/>
            <person name="Kogle M.E."/>
            <person name="Kuo A."/>
            <person name="Riley R."/>
            <person name="Clum A."/>
            <person name="Nolan M."/>
            <person name="Lipzen A."/>
            <person name="Salamov A."/>
            <person name="Henrissat B."/>
            <person name="Wiebenga A."/>
            <person name="De vries R.P."/>
            <person name="Grigoriev I.V."/>
            <person name="Mortensen U.H."/>
            <person name="Andersen M.R."/>
            <person name="Baker S.E."/>
        </authorList>
    </citation>
    <scope>NUCLEOTIDE SEQUENCE [LARGE SCALE GENOMIC DNA]</scope>
    <source>
        <strain evidence="3 4">CBS 101889</strain>
    </source>
</reference>
<dbReference type="AlphaFoldDB" id="A0A395HUV3"/>